<feature type="compositionally biased region" description="Basic and acidic residues" evidence="1">
    <location>
        <begin position="107"/>
        <end position="130"/>
    </location>
</feature>
<dbReference type="GO" id="GO:0006937">
    <property type="term" value="P:regulation of muscle contraction"/>
    <property type="evidence" value="ECO:0007669"/>
    <property type="project" value="InterPro"/>
</dbReference>
<feature type="compositionally biased region" description="Basic and acidic residues" evidence="1">
    <location>
        <begin position="293"/>
        <end position="310"/>
    </location>
</feature>
<feature type="region of interest" description="Disordered" evidence="1">
    <location>
        <begin position="293"/>
        <end position="380"/>
    </location>
</feature>
<evidence type="ECO:0000256" key="1">
    <source>
        <dbReference type="SAM" id="MobiDB-lite"/>
    </source>
</evidence>
<dbReference type="WBParaSite" id="Minc3s00012g00809">
    <property type="protein sequence ID" value="Minc3s00012g00809"/>
    <property type="gene ID" value="Minc3s00012g00809"/>
</dbReference>
<dbReference type="PANTHER" id="PTHR11521">
    <property type="entry name" value="TROPONIN T"/>
    <property type="match status" value="1"/>
</dbReference>
<dbReference type="GO" id="GO:0006936">
    <property type="term" value="P:muscle contraction"/>
    <property type="evidence" value="ECO:0007669"/>
    <property type="project" value="TreeGrafter"/>
</dbReference>
<accession>A0A914KHS7</accession>
<dbReference type="Proteomes" id="UP000887563">
    <property type="component" value="Unplaced"/>
</dbReference>
<dbReference type="PANTHER" id="PTHR11521:SF1">
    <property type="entry name" value="TROPONIN T, SKELETAL MUSCLE"/>
    <property type="match status" value="1"/>
</dbReference>
<evidence type="ECO:0000313" key="2">
    <source>
        <dbReference type="Proteomes" id="UP000887563"/>
    </source>
</evidence>
<dbReference type="GO" id="GO:0005861">
    <property type="term" value="C:troponin complex"/>
    <property type="evidence" value="ECO:0007669"/>
    <property type="project" value="InterPro"/>
</dbReference>
<feature type="region of interest" description="Disordered" evidence="1">
    <location>
        <begin position="412"/>
        <end position="476"/>
    </location>
</feature>
<feature type="compositionally biased region" description="Basic and acidic residues" evidence="1">
    <location>
        <begin position="84"/>
        <end position="99"/>
    </location>
</feature>
<organism evidence="2 3">
    <name type="scientific">Meloidogyne incognita</name>
    <name type="common">Southern root-knot nematode worm</name>
    <name type="synonym">Oxyuris incognita</name>
    <dbReference type="NCBI Taxonomy" id="6306"/>
    <lineage>
        <taxon>Eukaryota</taxon>
        <taxon>Metazoa</taxon>
        <taxon>Ecdysozoa</taxon>
        <taxon>Nematoda</taxon>
        <taxon>Chromadorea</taxon>
        <taxon>Rhabditida</taxon>
        <taxon>Tylenchina</taxon>
        <taxon>Tylenchomorpha</taxon>
        <taxon>Tylenchoidea</taxon>
        <taxon>Meloidogynidae</taxon>
        <taxon>Meloidogyninae</taxon>
        <taxon>Meloidogyne</taxon>
        <taxon>Meloidogyne incognita group</taxon>
    </lineage>
</organism>
<dbReference type="InterPro" id="IPR038077">
    <property type="entry name" value="Troponin_sf"/>
</dbReference>
<feature type="compositionally biased region" description="Basic and acidic residues" evidence="1">
    <location>
        <begin position="49"/>
        <end position="65"/>
    </location>
</feature>
<feature type="compositionally biased region" description="Basic and acidic residues" evidence="1">
    <location>
        <begin position="33"/>
        <end position="42"/>
    </location>
</feature>
<dbReference type="Gene3D" id="1.20.5.350">
    <property type="match status" value="1"/>
</dbReference>
<dbReference type="GO" id="GO:0005523">
    <property type="term" value="F:tropomyosin binding"/>
    <property type="evidence" value="ECO:0007669"/>
    <property type="project" value="TreeGrafter"/>
</dbReference>
<sequence length="497" mass="57706">MSEEEYTDEEYEEEEVEEEIVESAPPSPSKPKAPPEEKKEEKIEEEIKEEEKPITPLDKEPHEVEDKEDEKEEREIQELHPQLRKTEQKPKEPEEKELTEAEIAMMEARKRHEAEEEAKMVGYEERRKQEMAQLDQELNQLKEQHRQRLEERKKEEAEMAAIRKQDEERRRKEEEERKKRVEEEKARKEAERHKRQMMMAGSFIGGGTGEKGVRNFVIEKRGDGEKLGPKSEGGARRKGPSAAEAAEAKRNYMAIVNRPVDVDKMLPNDIKNKIKQLHARIVKLEGEKYDLEKRKGRQEYDLKELSERQKQAARQKALNTGVDPTEVEDSNFPPKVRVASKFDRKTDRREYGERREMFENPAAPPEPEIAHGSGRPPTEWGRKEFEELEQIRKNLEPPKYMEQVVAEGDAARPPVPVIPLQIPGNWNPEDEKSKKKKRVSLGKEEEENEENIGGSKIKNKESSGGGGGGGGWRDKIKEKECLAQKHIGRIKYLSTYN</sequence>
<protein>
    <submittedName>
        <fullName evidence="3">Troponin T</fullName>
    </submittedName>
</protein>
<name>A0A914KHS7_MELIC</name>
<feature type="compositionally biased region" description="Basic and acidic residues" evidence="1">
    <location>
        <begin position="340"/>
        <end position="358"/>
    </location>
</feature>
<dbReference type="GO" id="GO:0045214">
    <property type="term" value="P:sarcomere organization"/>
    <property type="evidence" value="ECO:0007669"/>
    <property type="project" value="TreeGrafter"/>
</dbReference>
<reference evidence="3" key="1">
    <citation type="submission" date="2022-11" db="UniProtKB">
        <authorList>
            <consortium name="WormBaseParasite"/>
        </authorList>
    </citation>
    <scope>IDENTIFICATION</scope>
</reference>
<dbReference type="AlphaFoldDB" id="A0A914KHS7"/>
<proteinExistence type="predicted"/>
<feature type="compositionally biased region" description="Basic and acidic residues" evidence="1">
    <location>
        <begin position="140"/>
        <end position="192"/>
    </location>
</feature>
<feature type="compositionally biased region" description="Acidic residues" evidence="1">
    <location>
        <begin position="1"/>
        <end position="21"/>
    </location>
</feature>
<dbReference type="SUPFAM" id="SSF90250">
    <property type="entry name" value="Troponin coil-coiled subunits"/>
    <property type="match status" value="1"/>
</dbReference>
<dbReference type="InterPro" id="IPR027707">
    <property type="entry name" value="TNNT"/>
</dbReference>
<feature type="region of interest" description="Disordered" evidence="1">
    <location>
        <begin position="1"/>
        <end position="246"/>
    </location>
</feature>
<evidence type="ECO:0000313" key="3">
    <source>
        <dbReference type="WBParaSite" id="Minc3s00012g00809"/>
    </source>
</evidence>
<keyword evidence="2" id="KW-1185">Reference proteome</keyword>
<feature type="compositionally biased region" description="Basic and acidic residues" evidence="1">
    <location>
        <begin position="211"/>
        <end position="235"/>
    </location>
</feature>